<reference evidence="2 3" key="1">
    <citation type="submission" date="2016-07" db="EMBL/GenBank/DDBJ databases">
        <title>Pervasive Adenine N6-methylation of Active Genes in Fungi.</title>
        <authorList>
            <consortium name="DOE Joint Genome Institute"/>
            <person name="Mondo S.J."/>
            <person name="Dannebaum R.O."/>
            <person name="Kuo R.C."/>
            <person name="Labutti K."/>
            <person name="Haridas S."/>
            <person name="Kuo A."/>
            <person name="Salamov A."/>
            <person name="Ahrendt S.R."/>
            <person name="Lipzen A."/>
            <person name="Sullivan W."/>
            <person name="Andreopoulos W.B."/>
            <person name="Clum A."/>
            <person name="Lindquist E."/>
            <person name="Daum C."/>
            <person name="Ramamoorthy G.K."/>
            <person name="Gryganskyi A."/>
            <person name="Culley D."/>
            <person name="Magnuson J.K."/>
            <person name="James T.Y."/>
            <person name="O'Malley M.A."/>
            <person name="Stajich J.E."/>
            <person name="Spatafora J.W."/>
            <person name="Visel A."/>
            <person name="Grigoriev I.V."/>
        </authorList>
    </citation>
    <scope>NUCLEOTIDE SEQUENCE [LARGE SCALE GENOMIC DNA]</scope>
    <source>
        <strain evidence="2 3">PL171</strain>
    </source>
</reference>
<evidence type="ECO:0000313" key="2">
    <source>
        <dbReference type="EMBL" id="ORZ34735.1"/>
    </source>
</evidence>
<name>A0A1Y2HJI9_9FUNG</name>
<evidence type="ECO:0000313" key="3">
    <source>
        <dbReference type="Proteomes" id="UP000193411"/>
    </source>
</evidence>
<organism evidence="2 3">
    <name type="scientific">Catenaria anguillulae PL171</name>
    <dbReference type="NCBI Taxonomy" id="765915"/>
    <lineage>
        <taxon>Eukaryota</taxon>
        <taxon>Fungi</taxon>
        <taxon>Fungi incertae sedis</taxon>
        <taxon>Blastocladiomycota</taxon>
        <taxon>Blastocladiomycetes</taxon>
        <taxon>Blastocladiales</taxon>
        <taxon>Catenariaceae</taxon>
        <taxon>Catenaria</taxon>
    </lineage>
</organism>
<sequence>MPTTSRQVNLPVTLLPIDIGPVLVLPELSVPTKLGKPQKHAKCCPPAPAGSRPRLSSAPPNGATLIVARFFDKWRTFMEVGPKRQELVFLVVRYMRFKASLGVNTVSTVVASVEATITSMGPSCIGARHVGLFRPAAARTNPARPTTSAGLQSTSVSSNDLRAMSADDFLRRTRAALPIVLPLGPHGKSFQPAGARTRAR</sequence>
<protein>
    <submittedName>
        <fullName evidence="2">Uncharacterized protein</fullName>
    </submittedName>
</protein>
<dbReference type="EMBL" id="MCFL01000026">
    <property type="protein sequence ID" value="ORZ34735.1"/>
    <property type="molecule type" value="Genomic_DNA"/>
</dbReference>
<gene>
    <name evidence="2" type="ORF">BCR44DRAFT_165195</name>
</gene>
<keyword evidence="3" id="KW-1185">Reference proteome</keyword>
<dbReference type="AlphaFoldDB" id="A0A1Y2HJI9"/>
<evidence type="ECO:0000256" key="1">
    <source>
        <dbReference type="SAM" id="MobiDB-lite"/>
    </source>
</evidence>
<feature type="region of interest" description="Disordered" evidence="1">
    <location>
        <begin position="36"/>
        <end position="58"/>
    </location>
</feature>
<dbReference type="Proteomes" id="UP000193411">
    <property type="component" value="Unassembled WGS sequence"/>
</dbReference>
<proteinExistence type="predicted"/>
<accession>A0A1Y2HJI9</accession>
<comment type="caution">
    <text evidence="2">The sequence shown here is derived from an EMBL/GenBank/DDBJ whole genome shotgun (WGS) entry which is preliminary data.</text>
</comment>